<dbReference type="InterPro" id="IPR003211">
    <property type="entry name" value="AmiSUreI_transpt"/>
</dbReference>
<dbReference type="CDD" id="cd13429">
    <property type="entry name" value="UreI_AmiS_like_2"/>
    <property type="match status" value="1"/>
</dbReference>
<keyword evidence="5 8" id="KW-0812">Transmembrane</keyword>
<protein>
    <recommendedName>
        <fullName evidence="11">Acetamide transporter</fullName>
    </recommendedName>
</protein>
<dbReference type="InterPro" id="IPR038523">
    <property type="entry name" value="AmiSUreI_transpt_sf"/>
</dbReference>
<feature type="transmembrane region" description="Helical" evidence="8">
    <location>
        <begin position="29"/>
        <end position="50"/>
    </location>
</feature>
<evidence type="ECO:0000256" key="1">
    <source>
        <dbReference type="ARBA" id="ARBA00004651"/>
    </source>
</evidence>
<keyword evidence="6 8" id="KW-1133">Transmembrane helix</keyword>
<gene>
    <name evidence="9" type="ORF">HNP81_001903</name>
</gene>
<feature type="transmembrane region" description="Helical" evidence="8">
    <location>
        <begin position="146"/>
        <end position="166"/>
    </location>
</feature>
<keyword evidence="10" id="KW-1185">Reference proteome</keyword>
<comment type="subcellular location">
    <subcellularLocation>
        <location evidence="1">Cell membrane</location>
        <topology evidence="1">Multi-pass membrane protein</topology>
    </subcellularLocation>
</comment>
<keyword evidence="4" id="KW-1003">Cell membrane</keyword>
<evidence type="ECO:0000313" key="9">
    <source>
        <dbReference type="EMBL" id="MBA9026618.1"/>
    </source>
</evidence>
<comment type="similarity">
    <text evidence="2">Belongs to the AmiS/UreI family.</text>
</comment>
<evidence type="ECO:0000256" key="6">
    <source>
        <dbReference type="ARBA" id="ARBA00022989"/>
    </source>
</evidence>
<evidence type="ECO:0000256" key="7">
    <source>
        <dbReference type="ARBA" id="ARBA00023136"/>
    </source>
</evidence>
<keyword evidence="3" id="KW-0813">Transport</keyword>
<name>A0ABR6CNM0_9BACI</name>
<feature type="transmembrane region" description="Helical" evidence="8">
    <location>
        <begin position="86"/>
        <end position="109"/>
    </location>
</feature>
<feature type="transmembrane region" description="Helical" evidence="8">
    <location>
        <begin position="115"/>
        <end position="134"/>
    </location>
</feature>
<evidence type="ECO:0000256" key="3">
    <source>
        <dbReference type="ARBA" id="ARBA00022448"/>
    </source>
</evidence>
<accession>A0ABR6CNM0</accession>
<comment type="caution">
    <text evidence="9">The sequence shown here is derived from an EMBL/GenBank/DDBJ whole genome shotgun (WGS) entry which is preliminary data.</text>
</comment>
<proteinExistence type="inferred from homology"/>
<feature type="transmembrane region" description="Helical" evidence="8">
    <location>
        <begin position="6"/>
        <end position="22"/>
    </location>
</feature>
<dbReference type="EMBL" id="JACJHX010000004">
    <property type="protein sequence ID" value="MBA9026618.1"/>
    <property type="molecule type" value="Genomic_DNA"/>
</dbReference>
<evidence type="ECO:0008006" key="11">
    <source>
        <dbReference type="Google" id="ProtNLM"/>
    </source>
</evidence>
<evidence type="ECO:0000256" key="8">
    <source>
        <dbReference type="SAM" id="Phobius"/>
    </source>
</evidence>
<dbReference type="RefSeq" id="WP_182502412.1">
    <property type="nucleotide sequence ID" value="NZ_JACJHX010000004.1"/>
</dbReference>
<feature type="transmembrane region" description="Helical" evidence="8">
    <location>
        <begin position="172"/>
        <end position="191"/>
    </location>
</feature>
<keyword evidence="7 8" id="KW-0472">Membrane</keyword>
<evidence type="ECO:0000313" key="10">
    <source>
        <dbReference type="Proteomes" id="UP000626697"/>
    </source>
</evidence>
<dbReference type="Pfam" id="PF02293">
    <property type="entry name" value="AmiS_UreI"/>
    <property type="match status" value="1"/>
</dbReference>
<sequence>MINVGILLSGAVLFLNGLMLKGKAEAKSVAILNFFVGILQIVIPFYLIMVSDQSNWTIYGLAATFLFGLTFLYVSFTFYKGIDGSGLGWFSAWVSMIAIFYALVSVVHFQDYVTALTWLMWAFLWYLFYALNILKKPIEEFVGKVALVQSFVTLTFPALLSFIGVWEELVIQRIWLVVLSASILYFIKGAVNLRALQQKQAVSL</sequence>
<evidence type="ECO:0000256" key="4">
    <source>
        <dbReference type="ARBA" id="ARBA00022475"/>
    </source>
</evidence>
<dbReference type="Proteomes" id="UP000626697">
    <property type="component" value="Unassembled WGS sequence"/>
</dbReference>
<organism evidence="9 10">
    <name type="scientific">Peribacillus huizhouensis</name>
    <dbReference type="NCBI Taxonomy" id="1501239"/>
    <lineage>
        <taxon>Bacteria</taxon>
        <taxon>Bacillati</taxon>
        <taxon>Bacillota</taxon>
        <taxon>Bacilli</taxon>
        <taxon>Bacillales</taxon>
        <taxon>Bacillaceae</taxon>
        <taxon>Peribacillus</taxon>
    </lineage>
</organism>
<reference evidence="9 10" key="1">
    <citation type="submission" date="2020-08" db="EMBL/GenBank/DDBJ databases">
        <title>Genomic Encyclopedia of Type Strains, Phase IV (KMG-IV): sequencing the most valuable type-strain genomes for metagenomic binning, comparative biology and taxonomic classification.</title>
        <authorList>
            <person name="Goeker M."/>
        </authorList>
    </citation>
    <scope>NUCLEOTIDE SEQUENCE [LARGE SCALE GENOMIC DNA]</scope>
    <source>
        <strain evidence="9 10">DSM 105481</strain>
    </source>
</reference>
<evidence type="ECO:0000256" key="2">
    <source>
        <dbReference type="ARBA" id="ARBA00010068"/>
    </source>
</evidence>
<dbReference type="Gene3D" id="1.25.40.600">
    <property type="match status" value="1"/>
</dbReference>
<feature type="transmembrane region" description="Helical" evidence="8">
    <location>
        <begin position="56"/>
        <end position="79"/>
    </location>
</feature>
<evidence type="ECO:0000256" key="5">
    <source>
        <dbReference type="ARBA" id="ARBA00022692"/>
    </source>
</evidence>